<dbReference type="AlphaFoldDB" id="A0A6I4MMD5"/>
<evidence type="ECO:0008006" key="3">
    <source>
        <dbReference type="Google" id="ProtNLM"/>
    </source>
</evidence>
<evidence type="ECO:0000313" key="1">
    <source>
        <dbReference type="EMBL" id="MWA07348.1"/>
    </source>
</evidence>
<sequence length="204" mass="21054">MVGRPDAGLTGVSGLAAVDALAGKLGLAGTLDAAVGPVKQRDRGLSAGELLVAVASCQLAGGDHLVSLDRLRGDAAGQRLMRIDAPAASTAAGLALRFTTGHFAGIETAVGQVNTAVLGLVGRVRRSALLRSVTVDIDTEVYGSRKRGVAYNYQGQRCGRSHIAHWAELGVPLAAELTDGRTDGRSTATKLLRRALAALRVQPR</sequence>
<protein>
    <recommendedName>
        <fullName evidence="3">IS1380 family transposase</fullName>
    </recommendedName>
</protein>
<proteinExistence type="predicted"/>
<dbReference type="EMBL" id="WBMS02000071">
    <property type="protein sequence ID" value="MWA07348.1"/>
    <property type="molecule type" value="Genomic_DNA"/>
</dbReference>
<comment type="caution">
    <text evidence="1">The sequence shown here is derived from an EMBL/GenBank/DDBJ whole genome shotgun (WGS) entry which is preliminary data.</text>
</comment>
<organism evidence="1 2">
    <name type="scientific">Actinomadura physcomitrii</name>
    <dbReference type="NCBI Taxonomy" id="2650748"/>
    <lineage>
        <taxon>Bacteria</taxon>
        <taxon>Bacillati</taxon>
        <taxon>Actinomycetota</taxon>
        <taxon>Actinomycetes</taxon>
        <taxon>Streptosporangiales</taxon>
        <taxon>Thermomonosporaceae</taxon>
        <taxon>Actinomadura</taxon>
    </lineage>
</organism>
<gene>
    <name evidence="1" type="ORF">F8568_044895</name>
</gene>
<name>A0A6I4MMD5_9ACTN</name>
<keyword evidence="2" id="KW-1185">Reference proteome</keyword>
<evidence type="ECO:0000313" key="2">
    <source>
        <dbReference type="Proteomes" id="UP000462055"/>
    </source>
</evidence>
<dbReference type="Proteomes" id="UP000462055">
    <property type="component" value="Unassembled WGS sequence"/>
</dbReference>
<accession>A0A6I4MMD5</accession>
<reference evidence="1" key="1">
    <citation type="submission" date="2019-12" db="EMBL/GenBank/DDBJ databases">
        <title>Actinomadura physcomitrii sp. nov., a novel actinomycete isolated from moss [Physcomitrium sphaericum (Ludw) Fuernr].</title>
        <authorList>
            <person name="Zhuang X."/>
        </authorList>
    </citation>
    <scope>NUCLEOTIDE SEQUENCE [LARGE SCALE GENOMIC DNA]</scope>
    <source>
        <strain evidence="1">LD22</strain>
    </source>
</reference>